<dbReference type="Proteomes" id="UP000823388">
    <property type="component" value="Chromosome 9K"/>
</dbReference>
<organism evidence="1 2">
    <name type="scientific">Panicum virgatum</name>
    <name type="common">Blackwell switchgrass</name>
    <dbReference type="NCBI Taxonomy" id="38727"/>
    <lineage>
        <taxon>Eukaryota</taxon>
        <taxon>Viridiplantae</taxon>
        <taxon>Streptophyta</taxon>
        <taxon>Embryophyta</taxon>
        <taxon>Tracheophyta</taxon>
        <taxon>Spermatophyta</taxon>
        <taxon>Magnoliopsida</taxon>
        <taxon>Liliopsida</taxon>
        <taxon>Poales</taxon>
        <taxon>Poaceae</taxon>
        <taxon>PACMAD clade</taxon>
        <taxon>Panicoideae</taxon>
        <taxon>Panicodae</taxon>
        <taxon>Paniceae</taxon>
        <taxon>Panicinae</taxon>
        <taxon>Panicum</taxon>
        <taxon>Panicum sect. Hiantes</taxon>
    </lineage>
</organism>
<keyword evidence="2" id="KW-1185">Reference proteome</keyword>
<accession>A0A8T0P5M7</accession>
<sequence length="90" mass="9138">MGIAVVAISVPPRFAAIILDSTVSALSAEALDLGIWNDGVSWWSGGGGGAQPTLPLSGNCSHSLCCWASGCLNHAAGFAILEELFCSGNF</sequence>
<protein>
    <submittedName>
        <fullName evidence="1">Uncharacterized protein</fullName>
    </submittedName>
</protein>
<proteinExistence type="predicted"/>
<dbReference type="AlphaFoldDB" id="A0A8T0P5M7"/>
<evidence type="ECO:0000313" key="1">
    <source>
        <dbReference type="EMBL" id="KAG2554626.1"/>
    </source>
</evidence>
<dbReference type="EMBL" id="CM029053">
    <property type="protein sequence ID" value="KAG2554626.1"/>
    <property type="molecule type" value="Genomic_DNA"/>
</dbReference>
<name>A0A8T0P5M7_PANVG</name>
<evidence type="ECO:0000313" key="2">
    <source>
        <dbReference type="Proteomes" id="UP000823388"/>
    </source>
</evidence>
<comment type="caution">
    <text evidence="1">The sequence shown here is derived from an EMBL/GenBank/DDBJ whole genome shotgun (WGS) entry which is preliminary data.</text>
</comment>
<gene>
    <name evidence="1" type="ORF">PVAP13_9KG596700</name>
</gene>
<reference evidence="1 2" key="1">
    <citation type="submission" date="2020-05" db="EMBL/GenBank/DDBJ databases">
        <title>WGS assembly of Panicum virgatum.</title>
        <authorList>
            <person name="Lovell J.T."/>
            <person name="Jenkins J."/>
            <person name="Shu S."/>
            <person name="Juenger T.E."/>
            <person name="Schmutz J."/>
        </authorList>
    </citation>
    <scope>NUCLEOTIDE SEQUENCE [LARGE SCALE GENOMIC DNA]</scope>
    <source>
        <strain evidence="2">cv. AP13</strain>
    </source>
</reference>